<evidence type="ECO:0000313" key="3">
    <source>
        <dbReference type="Proteomes" id="UP000093186"/>
    </source>
</evidence>
<keyword evidence="3" id="KW-1185">Reference proteome</keyword>
<evidence type="ECO:0000256" key="1">
    <source>
        <dbReference type="SAM" id="SignalP"/>
    </source>
</evidence>
<feature type="signal peptide" evidence="1">
    <location>
        <begin position="1"/>
        <end position="20"/>
    </location>
</feature>
<evidence type="ECO:0000313" key="2">
    <source>
        <dbReference type="EMBL" id="OCK43848.1"/>
    </source>
</evidence>
<reference evidence="2 3" key="1">
    <citation type="submission" date="2016-06" db="EMBL/GenBank/DDBJ databases">
        <title>Draft Genome Sequence of Tenacibaculum soleae UCD-KL19.</title>
        <authorList>
            <person name="Eisen J.A."/>
            <person name="Coil D.A."/>
            <person name="Lujan K.M."/>
        </authorList>
    </citation>
    <scope>NUCLEOTIDE SEQUENCE [LARGE SCALE GENOMIC DNA]</scope>
    <source>
        <strain evidence="2 3">UCD-KL19</strain>
    </source>
</reference>
<organism evidence="2 3">
    <name type="scientific">Tenacibaculum soleae</name>
    <dbReference type="NCBI Taxonomy" id="447689"/>
    <lineage>
        <taxon>Bacteria</taxon>
        <taxon>Pseudomonadati</taxon>
        <taxon>Bacteroidota</taxon>
        <taxon>Flavobacteriia</taxon>
        <taxon>Flavobacteriales</taxon>
        <taxon>Flavobacteriaceae</taxon>
        <taxon>Tenacibaculum</taxon>
    </lineage>
</organism>
<protein>
    <recommendedName>
        <fullName evidence="4">Lipocalin-like domain-containing protein</fullName>
    </recommendedName>
</protein>
<accession>A0A1B9Y203</accession>
<keyword evidence="1" id="KW-0732">Signal</keyword>
<comment type="caution">
    <text evidence="2">The sequence shown here is derived from an EMBL/GenBank/DDBJ whole genome shotgun (WGS) entry which is preliminary data.</text>
</comment>
<proteinExistence type="predicted"/>
<dbReference type="STRING" id="447689.BA195_03890"/>
<dbReference type="EMBL" id="MAKX01000001">
    <property type="protein sequence ID" value="OCK43848.1"/>
    <property type="molecule type" value="Genomic_DNA"/>
</dbReference>
<dbReference type="PROSITE" id="PS51257">
    <property type="entry name" value="PROKAR_LIPOPROTEIN"/>
    <property type="match status" value="1"/>
</dbReference>
<feature type="chain" id="PRO_5008640101" description="Lipocalin-like domain-containing protein" evidence="1">
    <location>
        <begin position="21"/>
        <end position="173"/>
    </location>
</feature>
<name>A0A1B9Y203_9FLAO</name>
<sequence>MNLKKLLTLLVVSFFVVSCSSDDDIAGDLAGVPKGEIVELALRNITLTGSDDLNAPRNTDTSSQKWWTHVISSATINREECGDDSEIKNSGYFAFYPNGDYYAKTSKGGTAIRQGSWSWTSSSKDKITVSTQLGTANFSVTYLNDNNVVYASVQSEGGCSATTYEQFNDPFFE</sequence>
<dbReference type="Proteomes" id="UP000093186">
    <property type="component" value="Unassembled WGS sequence"/>
</dbReference>
<evidence type="ECO:0008006" key="4">
    <source>
        <dbReference type="Google" id="ProtNLM"/>
    </source>
</evidence>
<dbReference type="AlphaFoldDB" id="A0A1B9Y203"/>
<gene>
    <name evidence="2" type="ORF">BA195_03890</name>
</gene>